<evidence type="ECO:0000313" key="1">
    <source>
        <dbReference type="EMBL" id="WBP91167.1"/>
    </source>
</evidence>
<dbReference type="RefSeq" id="WP_270150364.1">
    <property type="nucleotide sequence ID" value="NZ_CP115450.1"/>
</dbReference>
<evidence type="ECO:0000313" key="2">
    <source>
        <dbReference type="Proteomes" id="UP001212821"/>
    </source>
</evidence>
<dbReference type="Proteomes" id="UP001212821">
    <property type="component" value="Chromosome"/>
</dbReference>
<name>A0ABY7QF64_9ACTN</name>
<proteinExistence type="predicted"/>
<protein>
    <submittedName>
        <fullName evidence="1">Uncharacterized protein</fullName>
    </submittedName>
</protein>
<accession>A0ABY7QF64</accession>
<organism evidence="1 2">
    <name type="scientific">Kitasatospora cathayae</name>
    <dbReference type="NCBI Taxonomy" id="3004092"/>
    <lineage>
        <taxon>Bacteria</taxon>
        <taxon>Bacillati</taxon>
        <taxon>Actinomycetota</taxon>
        <taxon>Actinomycetes</taxon>
        <taxon>Kitasatosporales</taxon>
        <taxon>Streptomycetaceae</taxon>
        <taxon>Kitasatospora</taxon>
    </lineage>
</organism>
<dbReference type="EMBL" id="CP115450">
    <property type="protein sequence ID" value="WBP91167.1"/>
    <property type="molecule type" value="Genomic_DNA"/>
</dbReference>
<sequence length="169" mass="18105">MTDHSAPDAQIFAQILRLLHVTDPVIPAHTYEAATDQHALRTASLAAAAYGALASEATLAEIQLLNSGAGLDEITASRATILPAMTANLPTIWYWQVSQLAGQLRYLRDATEGRNQLINAASDTARALMLILQADLDQDYQPATAASALTEANEMLARARTQITDPDHG</sequence>
<gene>
    <name evidence="1" type="ORF">O1G21_38345</name>
</gene>
<reference evidence="2" key="1">
    <citation type="submission" date="2022-12" db="EMBL/GenBank/DDBJ databases">
        <authorList>
            <person name="Mo P."/>
        </authorList>
    </citation>
    <scope>NUCLEOTIDE SEQUENCE [LARGE SCALE GENOMIC DNA]</scope>
    <source>
        <strain evidence="2">HUAS 3-15</strain>
    </source>
</reference>
<keyword evidence="2" id="KW-1185">Reference proteome</keyword>